<evidence type="ECO:0000313" key="2">
    <source>
        <dbReference type="Proteomes" id="UP001060566"/>
    </source>
</evidence>
<sequence length="86" mass="9607">MVIEWHGDFASGTDAYVCVRVPRTSDIPKERVALQNLNGNGRAFLSNNESVVMANIERQRKNGALTYKHYSQDDYMMVAVKKDGGA</sequence>
<reference evidence="1" key="1">
    <citation type="submission" date="2022-10" db="EMBL/GenBank/DDBJ databases">
        <title>De novo draft assembly of the Pseudomonas pretiosus genome isolated from the plants rhizorohere.</title>
        <authorList>
            <person name="Robas M."/>
            <person name="Fernandez V.M."/>
            <person name="Provanza A."/>
            <person name="Jimenez P.A."/>
        </authorList>
    </citation>
    <scope>NUCLEOTIDE SEQUENCE</scope>
    <source>
        <strain evidence="1">SAICEU11T</strain>
    </source>
</reference>
<accession>A0ABT3EZD5</accession>
<comment type="caution">
    <text evidence="1">The sequence shown here is derived from an EMBL/GenBank/DDBJ whole genome shotgun (WGS) entry which is preliminary data.</text>
</comment>
<gene>
    <name evidence="1" type="ORF">NGM45_23050</name>
</gene>
<proteinExistence type="predicted"/>
<dbReference type="EMBL" id="JAOXJG010000026">
    <property type="protein sequence ID" value="MCW1241906.1"/>
    <property type="molecule type" value="Genomic_DNA"/>
</dbReference>
<dbReference type="GeneID" id="301200767"/>
<dbReference type="RefSeq" id="WP_264462810.1">
    <property type="nucleotide sequence ID" value="NZ_JAOXJG010000026.1"/>
</dbReference>
<evidence type="ECO:0000313" key="1">
    <source>
        <dbReference type="EMBL" id="MCW1241906.1"/>
    </source>
</evidence>
<name>A0ABT3EZD5_9BACI</name>
<dbReference type="Proteomes" id="UP001060566">
    <property type="component" value="Unassembled WGS sequence"/>
</dbReference>
<organism evidence="1 2">
    <name type="scientific">Bacillus pretiosus</name>
    <dbReference type="NCBI Taxonomy" id="2983392"/>
    <lineage>
        <taxon>Bacteria</taxon>
        <taxon>Bacillati</taxon>
        <taxon>Bacillota</taxon>
        <taxon>Bacilli</taxon>
        <taxon>Bacillales</taxon>
        <taxon>Bacillaceae</taxon>
        <taxon>Bacillus</taxon>
    </lineage>
</organism>
<protein>
    <submittedName>
        <fullName evidence="1">Uncharacterized protein</fullName>
    </submittedName>
</protein>
<keyword evidence="2" id="KW-1185">Reference proteome</keyword>